<accession>A0A0W8C449</accession>
<evidence type="ECO:0008006" key="5">
    <source>
        <dbReference type="Google" id="ProtNLM"/>
    </source>
</evidence>
<name>A0A0W8C449_PHYNI</name>
<proteinExistence type="predicted"/>
<protein>
    <recommendedName>
        <fullName evidence="5">RxLR effector protein</fullName>
    </recommendedName>
</protein>
<dbReference type="Proteomes" id="UP000052943">
    <property type="component" value="Unassembled WGS sequence"/>
</dbReference>
<feature type="region of interest" description="Disordered" evidence="1">
    <location>
        <begin position="236"/>
        <end position="256"/>
    </location>
</feature>
<evidence type="ECO:0000313" key="4">
    <source>
        <dbReference type="Proteomes" id="UP000052943"/>
    </source>
</evidence>
<evidence type="ECO:0000313" key="3">
    <source>
        <dbReference type="EMBL" id="KUF78873.1"/>
    </source>
</evidence>
<feature type="chain" id="PRO_5006940112" description="RxLR effector protein" evidence="2">
    <location>
        <begin position="19"/>
        <end position="256"/>
    </location>
</feature>
<dbReference type="EMBL" id="LNFO01005126">
    <property type="protein sequence ID" value="KUF78873.1"/>
    <property type="molecule type" value="Genomic_DNA"/>
</dbReference>
<dbReference type="OrthoDB" id="10308629at2759"/>
<dbReference type="AlphaFoldDB" id="A0A0W8C449"/>
<comment type="caution">
    <text evidence="3">The sequence shown here is derived from an EMBL/GenBank/DDBJ whole genome shotgun (WGS) entry which is preliminary data.</text>
</comment>
<gene>
    <name evidence="3" type="ORF">AM587_10000885</name>
</gene>
<reference evidence="3 4" key="1">
    <citation type="submission" date="2015-11" db="EMBL/GenBank/DDBJ databases">
        <title>Genomes and virulence difference between two physiological races of Phytophthora nicotianae.</title>
        <authorList>
            <person name="Liu H."/>
            <person name="Ma X."/>
            <person name="Yu H."/>
            <person name="Fang D."/>
            <person name="Li Y."/>
            <person name="Wang X."/>
            <person name="Wang W."/>
            <person name="Dong Y."/>
            <person name="Xiao B."/>
        </authorList>
    </citation>
    <scope>NUCLEOTIDE SEQUENCE [LARGE SCALE GENOMIC DNA]</scope>
    <source>
        <strain evidence="4">race 0</strain>
    </source>
</reference>
<keyword evidence="2" id="KW-0732">Signal</keyword>
<feature type="signal peptide" evidence="2">
    <location>
        <begin position="1"/>
        <end position="18"/>
    </location>
</feature>
<evidence type="ECO:0000256" key="2">
    <source>
        <dbReference type="SAM" id="SignalP"/>
    </source>
</evidence>
<evidence type="ECO:0000256" key="1">
    <source>
        <dbReference type="SAM" id="MobiDB-lite"/>
    </source>
</evidence>
<sequence length="256" mass="29068">MRFHHIILLGFAISGIGADASWSTNLKRIQTQFIFRAEKDVPIKRILRPSAGIEDVQEERAWYSVITKLFKSKTSSKVHPELASKAKTNYLAKVDFESTGDDILDGLIRNKTPLDEAFTNLNLKLGDDLISQPNFKSWYNYMFEHNKNAKHATSWVGFLKKQEYSEEKIRDMLISASKSHNQDVKAMGKSIESDLMKGWTKQKPMKKPEDVAHLSDELAEAYKPIFAKAVEAAKKKRKEEAEELRRRNPAAAAVGG</sequence>
<organism evidence="3 4">
    <name type="scientific">Phytophthora nicotianae</name>
    <name type="common">Potato buckeye rot agent</name>
    <name type="synonym">Phytophthora parasitica</name>
    <dbReference type="NCBI Taxonomy" id="4792"/>
    <lineage>
        <taxon>Eukaryota</taxon>
        <taxon>Sar</taxon>
        <taxon>Stramenopiles</taxon>
        <taxon>Oomycota</taxon>
        <taxon>Peronosporomycetes</taxon>
        <taxon>Peronosporales</taxon>
        <taxon>Peronosporaceae</taxon>
        <taxon>Phytophthora</taxon>
    </lineage>
</organism>